<feature type="active site" description="Proton donor/acceptor" evidence="1">
    <location>
        <position position="184"/>
    </location>
</feature>
<reference evidence="6" key="1">
    <citation type="submission" date="2017-01" db="EMBL/GenBank/DDBJ databases">
        <authorList>
            <person name="Varghese N."/>
            <person name="Submissions S."/>
        </authorList>
    </citation>
    <scope>NUCLEOTIDE SEQUENCE [LARGE SCALE GENOMIC DNA]</scope>
    <source>
        <strain evidence="6">DSM 22306</strain>
    </source>
</reference>
<dbReference type="Pfam" id="PF13410">
    <property type="entry name" value="GST_C_2"/>
    <property type="match status" value="1"/>
</dbReference>
<dbReference type="InterPro" id="IPR036282">
    <property type="entry name" value="Glutathione-S-Trfase_C_sf"/>
</dbReference>
<protein>
    <submittedName>
        <fullName evidence="5">Putative glutathione S-transferase</fullName>
    </submittedName>
</protein>
<gene>
    <name evidence="5" type="ORF">SAMN05421760_11279</name>
</gene>
<dbReference type="GO" id="GO:0004364">
    <property type="term" value="F:glutathione transferase activity"/>
    <property type="evidence" value="ECO:0007669"/>
    <property type="project" value="InterPro"/>
</dbReference>
<keyword evidence="6" id="KW-1185">Reference proteome</keyword>
<dbReference type="CDD" id="cd03190">
    <property type="entry name" value="GST_C_Omega_like"/>
    <property type="match status" value="1"/>
</dbReference>
<evidence type="ECO:0000256" key="3">
    <source>
        <dbReference type="PIRSR" id="PIRSR015753-3"/>
    </source>
</evidence>
<dbReference type="GO" id="GO:0005737">
    <property type="term" value="C:cytoplasm"/>
    <property type="evidence" value="ECO:0007669"/>
    <property type="project" value="TreeGrafter"/>
</dbReference>
<dbReference type="OrthoDB" id="9769158at2"/>
<dbReference type="SFLD" id="SFLDG01206">
    <property type="entry name" value="Xi.1"/>
    <property type="match status" value="1"/>
</dbReference>
<feature type="active site" description="Nucleophile" evidence="1">
    <location>
        <position position="57"/>
    </location>
</feature>
<dbReference type="InterPro" id="IPR016639">
    <property type="entry name" value="GST_Omega/GSH"/>
</dbReference>
<feature type="binding site" evidence="2">
    <location>
        <begin position="137"/>
        <end position="138"/>
    </location>
    <ligand>
        <name>glutathione</name>
        <dbReference type="ChEBI" id="CHEBI:57925"/>
    </ligand>
</feature>
<dbReference type="Gene3D" id="1.20.1050.10">
    <property type="match status" value="1"/>
</dbReference>
<dbReference type="STRING" id="619304.SAMN05421760_11279"/>
<feature type="domain" description="GST C-terminal" evidence="4">
    <location>
        <begin position="161"/>
        <end position="285"/>
    </location>
</feature>
<evidence type="ECO:0000313" key="5">
    <source>
        <dbReference type="EMBL" id="SIT04990.1"/>
    </source>
</evidence>
<dbReference type="PANTHER" id="PTHR32419">
    <property type="entry name" value="GLUTATHIONYL-HYDROQUINONE REDUCTASE"/>
    <property type="match status" value="1"/>
</dbReference>
<organism evidence="5 6">
    <name type="scientific">Neptunomonas antarctica</name>
    <dbReference type="NCBI Taxonomy" id="619304"/>
    <lineage>
        <taxon>Bacteria</taxon>
        <taxon>Pseudomonadati</taxon>
        <taxon>Pseudomonadota</taxon>
        <taxon>Gammaproteobacteria</taxon>
        <taxon>Oceanospirillales</taxon>
        <taxon>Oceanospirillaceae</taxon>
        <taxon>Neptunomonas</taxon>
    </lineage>
</organism>
<accession>A0A1N7P376</accession>
<evidence type="ECO:0000313" key="6">
    <source>
        <dbReference type="Proteomes" id="UP000185999"/>
    </source>
</evidence>
<dbReference type="SFLD" id="SFLDG01148">
    <property type="entry name" value="Xi_(cytGST)"/>
    <property type="match status" value="1"/>
</dbReference>
<feature type="binding site" evidence="2">
    <location>
        <position position="90"/>
    </location>
    <ligand>
        <name>glutathione</name>
        <dbReference type="ChEBI" id="CHEBI:57925"/>
    </ligand>
</feature>
<dbReference type="Pfam" id="PF13409">
    <property type="entry name" value="GST_N_2"/>
    <property type="match status" value="1"/>
</dbReference>
<dbReference type="InterPro" id="IPR047047">
    <property type="entry name" value="GST_Omega-like_C"/>
</dbReference>
<dbReference type="SFLD" id="SFLDS00019">
    <property type="entry name" value="Glutathione_Transferase_(cytos"/>
    <property type="match status" value="1"/>
</dbReference>
<feature type="site" description="Lowers pKa of active site Cys" evidence="3">
    <location>
        <position position="285"/>
    </location>
</feature>
<dbReference type="PROSITE" id="PS50405">
    <property type="entry name" value="GST_CTER"/>
    <property type="match status" value="1"/>
</dbReference>
<dbReference type="SUPFAM" id="SSF47616">
    <property type="entry name" value="GST C-terminal domain-like"/>
    <property type="match status" value="1"/>
</dbReference>
<keyword evidence="5" id="KW-0808">Transferase</keyword>
<feature type="binding site" evidence="2">
    <location>
        <begin position="119"/>
        <end position="122"/>
    </location>
    <ligand>
        <name>glutathione</name>
        <dbReference type="ChEBI" id="CHEBI:57925"/>
    </ligand>
</feature>
<dbReference type="PIRSF" id="PIRSF015753">
    <property type="entry name" value="GST"/>
    <property type="match status" value="1"/>
</dbReference>
<dbReference type="FunFam" id="3.40.30.10:FF:000058">
    <property type="entry name" value="Glutathione S-transferase, omega"/>
    <property type="match status" value="1"/>
</dbReference>
<evidence type="ECO:0000259" key="4">
    <source>
        <dbReference type="PROSITE" id="PS50405"/>
    </source>
</evidence>
<sequence>MGLLINGEWHDQWYDTKTHNGEFIRNESQFRNRITADGSSDFPAEAGRYHLYVSLACPWAHRTLIMRALKGLESLITVDVVDPLMLENGWSFGSDSDSQQGTDYLYQVYRHNQPDYTGRVTVPVLWDKQQQCIVNNESADIIRLFNTAFNDVGANDADYYPLALRQEIDELNRWIYDTVNNGVYKAGFATTQTAYDKAVTALFTSLDTLEERLTKQRYLQGKDLTEADIRLFTTLIRFDPVYVSHFKCDHKRIADYPALAGYLRDIYQQDGVAATVNLDHIKQHYFCSHTMINPTGIIPTGPEFDLNKIHGRDKL</sequence>
<dbReference type="InterPro" id="IPR004045">
    <property type="entry name" value="Glutathione_S-Trfase_N"/>
</dbReference>
<dbReference type="Proteomes" id="UP000185999">
    <property type="component" value="Unassembled WGS sequence"/>
</dbReference>
<dbReference type="AlphaFoldDB" id="A0A1N7P376"/>
<evidence type="ECO:0000256" key="1">
    <source>
        <dbReference type="PIRSR" id="PIRSR015753-1"/>
    </source>
</evidence>
<evidence type="ECO:0000256" key="2">
    <source>
        <dbReference type="PIRSR" id="PIRSR015753-2"/>
    </source>
</evidence>
<dbReference type="Gene3D" id="3.40.30.10">
    <property type="entry name" value="Glutaredoxin"/>
    <property type="match status" value="1"/>
</dbReference>
<dbReference type="FunFam" id="1.20.1050.10:FF:000019">
    <property type="entry name" value="Glutathione S-transferase, omega"/>
    <property type="match status" value="1"/>
</dbReference>
<dbReference type="InterPro" id="IPR040079">
    <property type="entry name" value="Glutathione_S-Trfase"/>
</dbReference>
<dbReference type="PANTHER" id="PTHR32419:SF6">
    <property type="entry name" value="GLUTATHIONE S-TRANSFERASE OMEGA-LIKE 1-RELATED"/>
    <property type="match status" value="1"/>
</dbReference>
<proteinExistence type="predicted"/>
<dbReference type="InterPro" id="IPR010987">
    <property type="entry name" value="Glutathione-S-Trfase_C-like"/>
</dbReference>
<feature type="site" description="Lowers pKa of active site Cys" evidence="3">
    <location>
        <position position="242"/>
    </location>
</feature>
<name>A0A1N7P376_9GAMM</name>
<dbReference type="EMBL" id="FTOE01000012">
    <property type="protein sequence ID" value="SIT04990.1"/>
    <property type="molecule type" value="Genomic_DNA"/>
</dbReference>
<dbReference type="RefSeq" id="WP_054341995.1">
    <property type="nucleotide sequence ID" value="NZ_FTOE01000012.1"/>
</dbReference>
<dbReference type="InterPro" id="IPR036249">
    <property type="entry name" value="Thioredoxin-like_sf"/>
</dbReference>
<dbReference type="SUPFAM" id="SSF52833">
    <property type="entry name" value="Thioredoxin-like"/>
    <property type="match status" value="1"/>
</dbReference>